<dbReference type="EC" id="4.99.1.3" evidence="3"/>
<dbReference type="AlphaFoldDB" id="A0A1Y5NUA9"/>
<dbReference type="Gene3D" id="3.40.50.1400">
    <property type="match status" value="2"/>
</dbReference>
<dbReference type="PANTHER" id="PTHR33542">
    <property type="entry name" value="SIROHYDROCHLORIN FERROCHELATASE, CHLOROPLASTIC"/>
    <property type="match status" value="1"/>
</dbReference>
<reference evidence="3" key="1">
    <citation type="submission" date="2016-03" db="EMBL/GenBank/DDBJ databases">
        <authorList>
            <person name="Ploux O."/>
        </authorList>
    </citation>
    <scope>NUCLEOTIDE SEQUENCE</scope>
    <source>
        <strain evidence="3">UC1</strain>
    </source>
</reference>
<evidence type="ECO:0000313" key="3">
    <source>
        <dbReference type="EMBL" id="SBS69984.1"/>
    </source>
</evidence>
<dbReference type="Pfam" id="PF01903">
    <property type="entry name" value="CbiX"/>
    <property type="match status" value="2"/>
</dbReference>
<organism evidence="3">
    <name type="scientific">uncultured Microbacterium sp</name>
    <dbReference type="NCBI Taxonomy" id="191216"/>
    <lineage>
        <taxon>Bacteria</taxon>
        <taxon>Bacillati</taxon>
        <taxon>Actinomycetota</taxon>
        <taxon>Actinomycetes</taxon>
        <taxon>Micrococcales</taxon>
        <taxon>Microbacteriaceae</taxon>
        <taxon>Microbacterium</taxon>
        <taxon>environmental samples</taxon>
    </lineage>
</organism>
<accession>A0A1Y5NUA9</accession>
<keyword evidence="1" id="KW-0479">Metal-binding</keyword>
<dbReference type="InterPro" id="IPR002762">
    <property type="entry name" value="CbiX-like"/>
</dbReference>
<dbReference type="CDD" id="cd03416">
    <property type="entry name" value="CbiX_SirB_N"/>
    <property type="match status" value="1"/>
</dbReference>
<name>A0A1Y5NUA9_9MICO</name>
<protein>
    <submittedName>
        <fullName evidence="3">Putative Sirohydrochlorin cobaltochelatase domains, cbiX family</fullName>
        <ecNumber evidence="3">4.99.1.3</ecNumber>
    </submittedName>
</protein>
<evidence type="ECO:0000256" key="2">
    <source>
        <dbReference type="ARBA" id="ARBA00023239"/>
    </source>
</evidence>
<evidence type="ECO:0000256" key="1">
    <source>
        <dbReference type="ARBA" id="ARBA00022723"/>
    </source>
</evidence>
<proteinExistence type="predicted"/>
<dbReference type="GO" id="GO:0046872">
    <property type="term" value="F:metal ion binding"/>
    <property type="evidence" value="ECO:0007669"/>
    <property type="project" value="UniProtKB-KW"/>
</dbReference>
<keyword evidence="2 3" id="KW-0456">Lyase</keyword>
<dbReference type="GO" id="GO:0016852">
    <property type="term" value="F:sirohydrochlorin cobaltochelatase activity"/>
    <property type="evidence" value="ECO:0007669"/>
    <property type="project" value="UniProtKB-EC"/>
</dbReference>
<dbReference type="EMBL" id="FLQR01000001">
    <property type="protein sequence ID" value="SBS69984.1"/>
    <property type="molecule type" value="Genomic_DNA"/>
</dbReference>
<dbReference type="PANTHER" id="PTHR33542:SF5">
    <property type="entry name" value="FERROCHELATASE CHE1"/>
    <property type="match status" value="1"/>
</dbReference>
<gene>
    <name evidence="3" type="ORF">MIPYR_10165</name>
</gene>
<dbReference type="SUPFAM" id="SSF53800">
    <property type="entry name" value="Chelatase"/>
    <property type="match status" value="1"/>
</dbReference>
<dbReference type="RefSeq" id="WP_295572444.1">
    <property type="nucleotide sequence ID" value="NZ_FLQR01000001.1"/>
</dbReference>
<dbReference type="InterPro" id="IPR050963">
    <property type="entry name" value="Sirohydro_Cobaltochel/CbiX"/>
</dbReference>
<sequence length="231" mass="23526">MTTLVACSHGTRSPVGRQVVAAIVEAVRAELPDVDVRPAFVDVEEPEIGGVVAGVTGPLVVVPLLLSRGYHTKVDIARAVGTRADAVQTAPLGPHPLMSEVLVARLAETLGPEGLRPGDHLVLAAAGSSEAVAAVDVEATAADLRRHVSVPVSVGFAAGATPRIADAVTQARSDGAARVVCLSYVLAPGHFADVVRAAGADLTTAPLGADPRIARIVADRFAAALRESGRV</sequence>